<dbReference type="SUPFAM" id="SSF51735">
    <property type="entry name" value="NAD(P)-binding Rossmann-fold domains"/>
    <property type="match status" value="1"/>
</dbReference>
<dbReference type="EMBL" id="BSUK01000001">
    <property type="protein sequence ID" value="GMA25094.1"/>
    <property type="molecule type" value="Genomic_DNA"/>
</dbReference>
<accession>A0ABQ6I561</accession>
<sequence length="242" mass="26247">MPDATPAPSRTLLVTGASRGIGLETARRFLQNDPALTKVFTLARPSHDFDDAVAELRALARPGVEVVRYDVDLGDRAAVIDVVDRVAAEHGNVDLLVNNAGYTKPVPLQQVDFADFERTIAVNLYAPFTFVQELLRRGNRFELIVNIASTAGINGRSGWLTYSASKAAVINMSEVMRSELAIYGTRVACISPGRTATALRRVLAPDEDPATIMQPQDVAEVIEMLASPVGRFVDSANLVVRQ</sequence>
<name>A0ABQ6I561_9MICO</name>
<dbReference type="Proteomes" id="UP001157091">
    <property type="component" value="Unassembled WGS sequence"/>
</dbReference>
<evidence type="ECO:0000256" key="3">
    <source>
        <dbReference type="RuleBase" id="RU000363"/>
    </source>
</evidence>
<comment type="similarity">
    <text evidence="1 3">Belongs to the short-chain dehydrogenases/reductases (SDR) family.</text>
</comment>
<dbReference type="PRINTS" id="PR00081">
    <property type="entry name" value="GDHRDH"/>
</dbReference>
<dbReference type="CDD" id="cd05233">
    <property type="entry name" value="SDR_c"/>
    <property type="match status" value="1"/>
</dbReference>
<dbReference type="InterPro" id="IPR020904">
    <property type="entry name" value="Sc_DH/Rdtase_CS"/>
</dbReference>
<reference evidence="6" key="1">
    <citation type="journal article" date="2019" name="Int. J. Syst. Evol. Microbiol.">
        <title>The Global Catalogue of Microorganisms (GCM) 10K type strain sequencing project: providing services to taxonomists for standard genome sequencing and annotation.</title>
        <authorList>
            <consortium name="The Broad Institute Genomics Platform"/>
            <consortium name="The Broad Institute Genome Sequencing Center for Infectious Disease"/>
            <person name="Wu L."/>
            <person name="Ma J."/>
        </authorList>
    </citation>
    <scope>NUCLEOTIDE SEQUENCE [LARGE SCALE GENOMIC DNA]</scope>
    <source>
        <strain evidence="6">NBRC 106348</strain>
    </source>
</reference>
<dbReference type="InterPro" id="IPR057326">
    <property type="entry name" value="KR_dom"/>
</dbReference>
<evidence type="ECO:0000313" key="6">
    <source>
        <dbReference type="Proteomes" id="UP001157091"/>
    </source>
</evidence>
<organism evidence="5 6">
    <name type="scientific">Luteimicrobium album</name>
    <dbReference type="NCBI Taxonomy" id="1054550"/>
    <lineage>
        <taxon>Bacteria</taxon>
        <taxon>Bacillati</taxon>
        <taxon>Actinomycetota</taxon>
        <taxon>Actinomycetes</taxon>
        <taxon>Micrococcales</taxon>
        <taxon>Luteimicrobium</taxon>
    </lineage>
</organism>
<dbReference type="PANTHER" id="PTHR42760:SF133">
    <property type="entry name" value="3-OXOACYL-[ACYL-CARRIER-PROTEIN] REDUCTASE"/>
    <property type="match status" value="1"/>
</dbReference>
<evidence type="ECO:0000259" key="4">
    <source>
        <dbReference type="SMART" id="SM00822"/>
    </source>
</evidence>
<gene>
    <name evidence="5" type="ORF">GCM10025864_28530</name>
</gene>
<evidence type="ECO:0000313" key="5">
    <source>
        <dbReference type="EMBL" id="GMA25094.1"/>
    </source>
</evidence>
<dbReference type="Gene3D" id="3.40.50.720">
    <property type="entry name" value="NAD(P)-binding Rossmann-like Domain"/>
    <property type="match status" value="1"/>
</dbReference>
<dbReference type="PROSITE" id="PS00061">
    <property type="entry name" value="ADH_SHORT"/>
    <property type="match status" value="1"/>
</dbReference>
<dbReference type="SMART" id="SM00822">
    <property type="entry name" value="PKS_KR"/>
    <property type="match status" value="1"/>
</dbReference>
<evidence type="ECO:0000256" key="1">
    <source>
        <dbReference type="ARBA" id="ARBA00006484"/>
    </source>
</evidence>
<dbReference type="RefSeq" id="WP_284293732.1">
    <property type="nucleotide sequence ID" value="NZ_BSUK01000001.1"/>
</dbReference>
<dbReference type="InterPro" id="IPR036291">
    <property type="entry name" value="NAD(P)-bd_dom_sf"/>
</dbReference>
<comment type="caution">
    <text evidence="5">The sequence shown here is derived from an EMBL/GenBank/DDBJ whole genome shotgun (WGS) entry which is preliminary data.</text>
</comment>
<keyword evidence="2" id="KW-0560">Oxidoreductase</keyword>
<evidence type="ECO:0000256" key="2">
    <source>
        <dbReference type="ARBA" id="ARBA00023002"/>
    </source>
</evidence>
<dbReference type="InterPro" id="IPR002347">
    <property type="entry name" value="SDR_fam"/>
</dbReference>
<dbReference type="PANTHER" id="PTHR42760">
    <property type="entry name" value="SHORT-CHAIN DEHYDROGENASES/REDUCTASES FAMILY MEMBER"/>
    <property type="match status" value="1"/>
</dbReference>
<dbReference type="PRINTS" id="PR00080">
    <property type="entry name" value="SDRFAMILY"/>
</dbReference>
<protein>
    <submittedName>
        <fullName evidence="5">Short-chain dehydrogenase</fullName>
    </submittedName>
</protein>
<proteinExistence type="inferred from homology"/>
<keyword evidence="6" id="KW-1185">Reference proteome</keyword>
<dbReference type="Pfam" id="PF00106">
    <property type="entry name" value="adh_short"/>
    <property type="match status" value="1"/>
</dbReference>
<feature type="domain" description="Ketoreductase" evidence="4">
    <location>
        <begin position="10"/>
        <end position="193"/>
    </location>
</feature>